<name>A0A1T4MMZ0_9LACT</name>
<proteinExistence type="predicted"/>
<dbReference type="Proteomes" id="UP000189941">
    <property type="component" value="Unassembled WGS sequence"/>
</dbReference>
<gene>
    <name evidence="1" type="ORF">SAMN02746011_01483</name>
</gene>
<reference evidence="2" key="1">
    <citation type="submission" date="2017-02" db="EMBL/GenBank/DDBJ databases">
        <authorList>
            <person name="Varghese N."/>
            <person name="Submissions S."/>
        </authorList>
    </citation>
    <scope>NUCLEOTIDE SEQUENCE [LARGE SCALE GENOMIC DNA]</scope>
    <source>
        <strain evidence="2">DSM 15739</strain>
    </source>
</reference>
<evidence type="ECO:0000313" key="1">
    <source>
        <dbReference type="EMBL" id="SJZ68470.1"/>
    </source>
</evidence>
<sequence>MGIKSIETQTPEQLIDIFETQEREIEWLKEQLRLMMNQ</sequence>
<protein>
    <submittedName>
        <fullName evidence="1">Uncharacterized protein</fullName>
    </submittedName>
</protein>
<accession>A0A1T4MMZ0</accession>
<dbReference type="AlphaFoldDB" id="A0A1T4MMZ0"/>
<dbReference type="EMBL" id="FUWO01000013">
    <property type="protein sequence ID" value="SJZ68470.1"/>
    <property type="molecule type" value="Genomic_DNA"/>
</dbReference>
<keyword evidence="2" id="KW-1185">Reference proteome</keyword>
<evidence type="ECO:0000313" key="2">
    <source>
        <dbReference type="Proteomes" id="UP000189941"/>
    </source>
</evidence>
<organism evidence="1 2">
    <name type="scientific">Globicatella sulfidifaciens DSM 15739</name>
    <dbReference type="NCBI Taxonomy" id="1121925"/>
    <lineage>
        <taxon>Bacteria</taxon>
        <taxon>Bacillati</taxon>
        <taxon>Bacillota</taxon>
        <taxon>Bacilli</taxon>
        <taxon>Lactobacillales</taxon>
        <taxon>Aerococcaceae</taxon>
        <taxon>Globicatella</taxon>
    </lineage>
</organism>